<proteinExistence type="predicted"/>
<dbReference type="STRING" id="471852.Tcur_2608"/>
<evidence type="ECO:0000313" key="2">
    <source>
        <dbReference type="EMBL" id="ACY98163.1"/>
    </source>
</evidence>
<dbReference type="KEGG" id="tcu:Tcur_2608"/>
<gene>
    <name evidence="2" type="ordered locus">Tcur_2608</name>
</gene>
<feature type="region of interest" description="Disordered" evidence="1">
    <location>
        <begin position="102"/>
        <end position="129"/>
    </location>
</feature>
<organism evidence="2 3">
    <name type="scientific">Thermomonospora curvata (strain ATCC 19995 / DSM 43183 / JCM 3096 / KCTC 9072 / NBRC 15933 / NCIMB 10081 / Henssen B9)</name>
    <dbReference type="NCBI Taxonomy" id="471852"/>
    <lineage>
        <taxon>Bacteria</taxon>
        <taxon>Bacillati</taxon>
        <taxon>Actinomycetota</taxon>
        <taxon>Actinomycetes</taxon>
        <taxon>Streptosporangiales</taxon>
        <taxon>Thermomonosporaceae</taxon>
        <taxon>Thermomonospora</taxon>
    </lineage>
</organism>
<dbReference type="AlphaFoldDB" id="D1A4Z4"/>
<protein>
    <submittedName>
        <fullName evidence="2">Uncharacterized protein</fullName>
    </submittedName>
</protein>
<evidence type="ECO:0000313" key="3">
    <source>
        <dbReference type="Proteomes" id="UP000001918"/>
    </source>
</evidence>
<accession>D1A4Z4</accession>
<reference evidence="2 3" key="1">
    <citation type="journal article" date="2011" name="Stand. Genomic Sci.">
        <title>Complete genome sequence of Thermomonospora curvata type strain (B9).</title>
        <authorList>
            <person name="Chertkov O."/>
            <person name="Sikorski J."/>
            <person name="Nolan M."/>
            <person name="Lapidus A."/>
            <person name="Lucas S."/>
            <person name="Del Rio T.G."/>
            <person name="Tice H."/>
            <person name="Cheng J.F."/>
            <person name="Goodwin L."/>
            <person name="Pitluck S."/>
            <person name="Liolios K."/>
            <person name="Ivanova N."/>
            <person name="Mavromatis K."/>
            <person name="Mikhailova N."/>
            <person name="Ovchinnikova G."/>
            <person name="Pati A."/>
            <person name="Chen A."/>
            <person name="Palaniappan K."/>
            <person name="Djao O.D."/>
            <person name="Land M."/>
            <person name="Hauser L."/>
            <person name="Chang Y.J."/>
            <person name="Jeffries C.D."/>
            <person name="Brettin T."/>
            <person name="Han C."/>
            <person name="Detter J.C."/>
            <person name="Rohde M."/>
            <person name="Goker M."/>
            <person name="Woyke T."/>
            <person name="Bristow J."/>
            <person name="Eisen J.A."/>
            <person name="Markowitz V."/>
            <person name="Hugenholtz P."/>
            <person name="Klenk H.P."/>
            <person name="Kyrpides N.C."/>
        </authorList>
    </citation>
    <scope>NUCLEOTIDE SEQUENCE [LARGE SCALE GENOMIC DNA]</scope>
    <source>
        <strain evidence="3">ATCC 19995 / DSM 43183 / JCM 3096 / KCTC 9072 / NBRC 15933 / NCIMB 10081 / Henssen B9</strain>
    </source>
</reference>
<name>D1A4Z4_THECD</name>
<dbReference type="EMBL" id="CP001738">
    <property type="protein sequence ID" value="ACY98163.1"/>
    <property type="molecule type" value="Genomic_DNA"/>
</dbReference>
<feature type="region of interest" description="Disordered" evidence="1">
    <location>
        <begin position="215"/>
        <end position="242"/>
    </location>
</feature>
<evidence type="ECO:0000256" key="1">
    <source>
        <dbReference type="SAM" id="MobiDB-lite"/>
    </source>
</evidence>
<dbReference type="Proteomes" id="UP000001918">
    <property type="component" value="Chromosome"/>
</dbReference>
<dbReference type="HOGENOM" id="CLU_966230_0_0_11"/>
<sequence length="288" mass="30432">MVPGHGEADHGFGGGGQGFVVAGRSAMVHEMAEGSLDHPASGRHGETFGGEIAGDGLGVDAQGGGVLDEAREMAATGPGLRAVGCSVRTWPNRRVPAMGVLHARGGDGEAGSRPRASVAMPRLRPSAERETAQQAVRLGGLPSSRQAAKYQYTVLAGRRRHPPARLVQKHSVFTKARVDGGHRLRPRLRRRFKHRLGSSPAPTAGGFTALTRQQIAAGPRPPPRSRFQPAAASRASATRAQTECRALPTESATFHFMTGGLPTESAPPQHLTPQVQRCLLRPFGALHH</sequence>
<feature type="compositionally biased region" description="Low complexity" evidence="1">
    <location>
        <begin position="225"/>
        <end position="240"/>
    </location>
</feature>
<keyword evidence="3" id="KW-1185">Reference proteome</keyword>